<comment type="caution">
    <text evidence="1">The sequence shown here is derived from an EMBL/GenBank/DDBJ whole genome shotgun (WGS) entry which is preliminary data.</text>
</comment>
<proteinExistence type="predicted"/>
<keyword evidence="2" id="KW-1185">Reference proteome</keyword>
<dbReference type="AlphaFoldDB" id="A0A0R0C8F3"/>
<gene>
    <name evidence="1" type="ORF">ABB26_17165</name>
</gene>
<evidence type="ECO:0000313" key="2">
    <source>
        <dbReference type="Proteomes" id="UP000050864"/>
    </source>
</evidence>
<evidence type="ECO:0000313" key="1">
    <source>
        <dbReference type="EMBL" id="KRG62097.1"/>
    </source>
</evidence>
<protein>
    <submittedName>
        <fullName evidence="1">Uncharacterized protein</fullName>
    </submittedName>
</protein>
<accession>A0A0R0C8F3</accession>
<sequence>MDQSHISLQPAEAEAIVLPLSLDGLLEAGLQNFPPSELALERAIALTEDALMPQVAALRSYPLEVLIAADEALAALPSLLGCTDTGSLQLGIDDVERGFNQVAQVAAGMPAHAVGLPAQPRFVAALLVVRELMHHVGWKQLQLR</sequence>
<organism evidence="1 2">
    <name type="scientific">Stenotrophomonas humi</name>
    <dbReference type="NCBI Taxonomy" id="405444"/>
    <lineage>
        <taxon>Bacteria</taxon>
        <taxon>Pseudomonadati</taxon>
        <taxon>Pseudomonadota</taxon>
        <taxon>Gammaproteobacteria</taxon>
        <taxon>Lysobacterales</taxon>
        <taxon>Lysobacteraceae</taxon>
        <taxon>Stenotrophomonas</taxon>
    </lineage>
</organism>
<name>A0A0R0C8F3_9GAMM</name>
<dbReference type="PATRIC" id="fig|405444.3.peg.2957"/>
<dbReference type="Proteomes" id="UP000050864">
    <property type="component" value="Unassembled WGS sequence"/>
</dbReference>
<dbReference type="EMBL" id="LDJI01000041">
    <property type="protein sequence ID" value="KRG62097.1"/>
    <property type="molecule type" value="Genomic_DNA"/>
</dbReference>
<dbReference type="STRING" id="405444.ABB26_17165"/>
<reference evidence="1 2" key="1">
    <citation type="submission" date="2015-05" db="EMBL/GenBank/DDBJ databases">
        <title>Genome sequencing and analysis of members of genus Stenotrophomonas.</title>
        <authorList>
            <person name="Patil P.P."/>
            <person name="Midha S."/>
            <person name="Patil P.B."/>
        </authorList>
    </citation>
    <scope>NUCLEOTIDE SEQUENCE [LARGE SCALE GENOMIC DNA]</scope>
    <source>
        <strain evidence="1 2">DSM 18929</strain>
    </source>
</reference>